<dbReference type="RefSeq" id="WP_126659637.1">
    <property type="nucleotide sequence ID" value="NZ_RYYR01000018.1"/>
</dbReference>
<accession>A0A432LA57</accession>
<organism evidence="2 3">
    <name type="scientific">Lysinibacillus antri</name>
    <dbReference type="NCBI Taxonomy" id="2498145"/>
    <lineage>
        <taxon>Bacteria</taxon>
        <taxon>Bacillati</taxon>
        <taxon>Bacillota</taxon>
        <taxon>Bacilli</taxon>
        <taxon>Bacillales</taxon>
        <taxon>Bacillaceae</taxon>
        <taxon>Lysinibacillus</taxon>
    </lineage>
</organism>
<evidence type="ECO:0000313" key="3">
    <source>
        <dbReference type="Proteomes" id="UP000287910"/>
    </source>
</evidence>
<protein>
    <submittedName>
        <fullName evidence="2">Uncharacterized protein</fullName>
    </submittedName>
</protein>
<keyword evidence="1" id="KW-0812">Transmembrane</keyword>
<evidence type="ECO:0000313" key="2">
    <source>
        <dbReference type="EMBL" id="RUL50886.1"/>
    </source>
</evidence>
<keyword evidence="1" id="KW-0472">Membrane</keyword>
<proteinExistence type="predicted"/>
<gene>
    <name evidence="2" type="ORF">EK386_13135</name>
</gene>
<name>A0A432LA57_9BACI</name>
<dbReference type="AlphaFoldDB" id="A0A432LA57"/>
<dbReference type="EMBL" id="RYYR01000018">
    <property type="protein sequence ID" value="RUL50886.1"/>
    <property type="molecule type" value="Genomic_DNA"/>
</dbReference>
<keyword evidence="1" id="KW-1133">Transmembrane helix</keyword>
<keyword evidence="3" id="KW-1185">Reference proteome</keyword>
<feature type="transmembrane region" description="Helical" evidence="1">
    <location>
        <begin position="42"/>
        <end position="60"/>
    </location>
</feature>
<reference evidence="2 3" key="1">
    <citation type="submission" date="2018-12" db="EMBL/GenBank/DDBJ databases">
        <title>Lysinibacillus antri sp. nov., isolated from a cave soil.</title>
        <authorList>
            <person name="Narsing Rao M.P."/>
            <person name="Zhang H."/>
            <person name="Dong Z.-Y."/>
            <person name="Niu X.-K."/>
            <person name="Zhang K."/>
            <person name="Fang B.-Z."/>
            <person name="Kang Y.-Q."/>
            <person name="Xiao M."/>
            <person name="Li W.-J."/>
        </authorList>
    </citation>
    <scope>NUCLEOTIDE SEQUENCE [LARGE SCALE GENOMIC DNA]</scope>
    <source>
        <strain evidence="2 3">SYSU K30002</strain>
    </source>
</reference>
<dbReference type="SUPFAM" id="SSF82171">
    <property type="entry name" value="DPP6 N-terminal domain-like"/>
    <property type="match status" value="1"/>
</dbReference>
<sequence>MDEEKVESLLHKAKDLIPVDDHLKKQLRKSFESKKKKKINSTILYAITLAAILFLSFVFVSQPPKTVNAIELLVTNAISFIDVANGDIQTIANHEGRLYVTMKNQEVYTLNTSGLGLSKIATKEAENLKHLLEKEDLTIEGRFTIYEDKGNILIKDLKKNETTIVDKGHSPSINRTGDYIAYIKEDNGMDQIWIADTNLKTKKQLTTNLLQRDSTKPLYQYRTPVWGEENAIYLIKERMFDDEIEETRLMQIELSTEKLTSEQTVHQFMQALMVRDDDYAKSLMVSPPDFLTVSNPRISNYKILSTTEGKHVDEVRVEITRTDSHLPYLNNNLYTFKLNEVDGSYKIKEVTEDQSTTISSVDMKTIQLIQNGETRALFTLDQLNKQEIKTSEYRFSSIAFDDDNNRIYFGIQEMAAEESIFGVSIWVYDMRNNELTFLKRMEQIQDDSNLVLESMLVSTDQNYIALNIFSESNLIPSVYILDLTNLQNEFYLDQSYATYWRGEELIYESINPLFTTLQSIKVNDSKTPK</sequence>
<evidence type="ECO:0000256" key="1">
    <source>
        <dbReference type="SAM" id="Phobius"/>
    </source>
</evidence>
<dbReference type="Proteomes" id="UP000287910">
    <property type="component" value="Unassembled WGS sequence"/>
</dbReference>
<comment type="caution">
    <text evidence="2">The sequence shown here is derived from an EMBL/GenBank/DDBJ whole genome shotgun (WGS) entry which is preliminary data.</text>
</comment>